<name>A0A484BVC3_DRONA</name>
<evidence type="ECO:0000256" key="1">
    <source>
        <dbReference type="SAM" id="MobiDB-lite"/>
    </source>
</evidence>
<accession>A0A484BVC3</accession>
<protein>
    <submittedName>
        <fullName evidence="2">Uncharacterized protein</fullName>
    </submittedName>
</protein>
<dbReference type="Proteomes" id="UP000295192">
    <property type="component" value="Unassembled WGS sequence"/>
</dbReference>
<organism evidence="2 3">
    <name type="scientific">Drosophila navojoa</name>
    <name type="common">Fruit fly</name>
    <dbReference type="NCBI Taxonomy" id="7232"/>
    <lineage>
        <taxon>Eukaryota</taxon>
        <taxon>Metazoa</taxon>
        <taxon>Ecdysozoa</taxon>
        <taxon>Arthropoda</taxon>
        <taxon>Hexapoda</taxon>
        <taxon>Insecta</taxon>
        <taxon>Pterygota</taxon>
        <taxon>Neoptera</taxon>
        <taxon>Endopterygota</taxon>
        <taxon>Diptera</taxon>
        <taxon>Brachycera</taxon>
        <taxon>Muscomorpha</taxon>
        <taxon>Ephydroidea</taxon>
        <taxon>Drosophilidae</taxon>
        <taxon>Drosophila</taxon>
    </lineage>
</organism>
<evidence type="ECO:0000313" key="2">
    <source>
        <dbReference type="EMBL" id="TDG51972.1"/>
    </source>
</evidence>
<proteinExistence type="predicted"/>
<evidence type="ECO:0000313" key="3">
    <source>
        <dbReference type="Proteomes" id="UP000295192"/>
    </source>
</evidence>
<dbReference type="AlphaFoldDB" id="A0A484BVC3"/>
<keyword evidence="3" id="KW-1185">Reference proteome</keyword>
<reference evidence="2 3" key="1">
    <citation type="journal article" date="2019" name="J. Hered.">
        <title>An Improved Genome Assembly for Drosophila navojoa, the Basal Species in the mojavensis Cluster.</title>
        <authorList>
            <person name="Vanderlinde T."/>
            <person name="Dupim E.G."/>
            <person name="Nazario-Yepiz N.O."/>
            <person name="Carvalho A.B."/>
        </authorList>
    </citation>
    <scope>NUCLEOTIDE SEQUENCE [LARGE SCALE GENOMIC DNA]</scope>
    <source>
        <strain evidence="2">Navoj_Jal97</strain>
        <tissue evidence="2">Whole organism</tissue>
    </source>
</reference>
<gene>
    <name evidence="2" type="ORF">AWZ03_001642</name>
</gene>
<comment type="caution">
    <text evidence="2">The sequence shown here is derived from an EMBL/GenBank/DDBJ whole genome shotgun (WGS) entry which is preliminary data.</text>
</comment>
<dbReference type="EMBL" id="LSRL02000006">
    <property type="protein sequence ID" value="TDG51972.1"/>
    <property type="molecule type" value="Genomic_DNA"/>
</dbReference>
<feature type="region of interest" description="Disordered" evidence="1">
    <location>
        <begin position="145"/>
        <end position="178"/>
    </location>
</feature>
<sequence length="199" mass="21493">MPAPQPADSRHCPRSKAFTEIVCRMFAADIREASAPSPSHMLHCHLKWRQLLQQPSVGNFKFSSPHSLSPLSLSPVPSVNFPNGSSAIPAARALTASTLPPAAGVWRRNCLTGKSYLQQKATATAATAAAATRATTMAKQYGKLYKNLPGHRPSGPAAGLMDKRSEKQQQQQQQQSNKNHSKAIVILVIVLGLVKWLPV</sequence>